<gene>
    <name evidence="16" type="primary">Cyp6K1-L1</name>
    <name evidence="16" type="ORF">Hamer_G021354</name>
</gene>
<dbReference type="AlphaFoldDB" id="A0A8J5TJM6"/>
<evidence type="ECO:0000256" key="3">
    <source>
        <dbReference type="ARBA" id="ARBA00004406"/>
    </source>
</evidence>
<dbReference type="EMBL" id="JAHLQT010002797">
    <property type="protein sequence ID" value="KAG7176759.1"/>
    <property type="molecule type" value="Genomic_DNA"/>
</dbReference>
<keyword evidence="7" id="KW-0256">Endoplasmic reticulum</keyword>
<keyword evidence="12" id="KW-0472">Membrane</keyword>
<keyword evidence="9 14" id="KW-0560">Oxidoreductase</keyword>
<feature type="non-terminal residue" evidence="16">
    <location>
        <position position="500"/>
    </location>
</feature>
<evidence type="ECO:0000256" key="9">
    <source>
        <dbReference type="ARBA" id="ARBA00023002"/>
    </source>
</evidence>
<evidence type="ECO:0000313" key="17">
    <source>
        <dbReference type="Proteomes" id="UP000747542"/>
    </source>
</evidence>
<evidence type="ECO:0000256" key="14">
    <source>
        <dbReference type="RuleBase" id="RU000461"/>
    </source>
</evidence>
<dbReference type="InterPro" id="IPR050476">
    <property type="entry name" value="Insect_CytP450_Detox"/>
</dbReference>
<dbReference type="SUPFAM" id="SSF48264">
    <property type="entry name" value="Cytochrome P450"/>
    <property type="match status" value="1"/>
</dbReference>
<keyword evidence="11 14" id="KW-0503">Monooxygenase</keyword>
<evidence type="ECO:0000256" key="13">
    <source>
        <dbReference type="PIRSR" id="PIRSR602401-1"/>
    </source>
</evidence>
<name>A0A8J5TJM6_HOMAM</name>
<comment type="caution">
    <text evidence="16">The sequence shown here is derived from an EMBL/GenBank/DDBJ whole genome shotgun (WGS) entry which is preliminary data.</text>
</comment>
<evidence type="ECO:0000256" key="11">
    <source>
        <dbReference type="ARBA" id="ARBA00023033"/>
    </source>
</evidence>
<dbReference type="FunFam" id="1.10.630.10:FF:000042">
    <property type="entry name" value="Cytochrome P450"/>
    <property type="match status" value="1"/>
</dbReference>
<dbReference type="PANTHER" id="PTHR24292">
    <property type="entry name" value="CYTOCHROME P450"/>
    <property type="match status" value="1"/>
</dbReference>
<comment type="cofactor">
    <cofactor evidence="1 13">
        <name>heme</name>
        <dbReference type="ChEBI" id="CHEBI:30413"/>
    </cofactor>
</comment>
<dbReference type="CDD" id="cd11056">
    <property type="entry name" value="CYP6-like"/>
    <property type="match status" value="1"/>
</dbReference>
<dbReference type="InterPro" id="IPR017972">
    <property type="entry name" value="Cyt_P450_CS"/>
</dbReference>
<evidence type="ECO:0000256" key="7">
    <source>
        <dbReference type="ARBA" id="ARBA00022824"/>
    </source>
</evidence>
<keyword evidence="5 13" id="KW-0349">Heme</keyword>
<dbReference type="Proteomes" id="UP000747542">
    <property type="component" value="Unassembled WGS sequence"/>
</dbReference>
<reference evidence="16" key="1">
    <citation type="journal article" date="2021" name="Sci. Adv.">
        <title>The American lobster genome reveals insights on longevity, neural, and immune adaptations.</title>
        <authorList>
            <person name="Polinski J.M."/>
            <person name="Zimin A.V."/>
            <person name="Clark K.F."/>
            <person name="Kohn A.B."/>
            <person name="Sadowski N."/>
            <person name="Timp W."/>
            <person name="Ptitsyn A."/>
            <person name="Khanna P."/>
            <person name="Romanova D.Y."/>
            <person name="Williams P."/>
            <person name="Greenwood S.J."/>
            <person name="Moroz L.L."/>
            <person name="Walt D.R."/>
            <person name="Bodnar A.G."/>
        </authorList>
    </citation>
    <scope>NUCLEOTIDE SEQUENCE</scope>
    <source>
        <strain evidence="16">GMGI-L3</strain>
    </source>
</reference>
<keyword evidence="10 13" id="KW-0408">Iron</keyword>
<accession>A0A8J5TJM6</accession>
<feature type="compositionally biased region" description="Basic and acidic residues" evidence="15">
    <location>
        <begin position="262"/>
        <end position="274"/>
    </location>
</feature>
<evidence type="ECO:0000256" key="2">
    <source>
        <dbReference type="ARBA" id="ARBA00004174"/>
    </source>
</evidence>
<dbReference type="GO" id="GO:0020037">
    <property type="term" value="F:heme binding"/>
    <property type="evidence" value="ECO:0007669"/>
    <property type="project" value="InterPro"/>
</dbReference>
<dbReference type="GO" id="GO:0005789">
    <property type="term" value="C:endoplasmic reticulum membrane"/>
    <property type="evidence" value="ECO:0007669"/>
    <property type="project" value="UniProtKB-SubCell"/>
</dbReference>
<sequence>MGVEVWLLLVVGVLGVWAYSRWRHSYWSARGVPTAPYLPVYYKHGGATFCGLYEFFNPVLLVGDPDIIKHILIKDFDHFVNSRSFRVDNDSLQNDMLFNMEGEEWKALRNVMSPTFTSGKMRRMFPLVYHKADALVSFSLKEATKKPHVDMKYNFGRYTMDTIGSCAFGIECNSLENENSEFTLQADSFFKFTFTMFLKFMLLLISPKLISLLGLSLDLPAMKFLERVVLETKAAREVGQKRGDFLDLLLESRAAENPNINDSDHTTQDDDHTMHNHLTTSNQPTITSKQVLKDRVIVAQCVLFLVAGYDTTASTLAFSAFLLAKNPVQQQRLRQELQKMVEEHGDVTYQGIMEAKFLEACIMETLRMYPPAPLIERRCTKTYQLPGTEITLHPEDLVSVPVRSLHYDSRYWHDPEEFIPDRFLPENKGSITSCTHLPFGSGPRNCVAMRFALMEAKVVLAKLLLAAEIHLPEGHKELVLETSPFLIRPKKCLALIWGSG</sequence>
<dbReference type="PANTHER" id="PTHR24292:SF54">
    <property type="entry name" value="CYP9F3-RELATED"/>
    <property type="match status" value="1"/>
</dbReference>
<proteinExistence type="inferred from homology"/>
<dbReference type="Pfam" id="PF00067">
    <property type="entry name" value="p450"/>
    <property type="match status" value="2"/>
</dbReference>
<dbReference type="InterPro" id="IPR001128">
    <property type="entry name" value="Cyt_P450"/>
</dbReference>
<evidence type="ECO:0000256" key="5">
    <source>
        <dbReference type="ARBA" id="ARBA00022617"/>
    </source>
</evidence>
<evidence type="ECO:0000256" key="1">
    <source>
        <dbReference type="ARBA" id="ARBA00001971"/>
    </source>
</evidence>
<dbReference type="InterPro" id="IPR002401">
    <property type="entry name" value="Cyt_P450_E_grp-I"/>
</dbReference>
<keyword evidence="17" id="KW-1185">Reference proteome</keyword>
<dbReference type="InterPro" id="IPR036396">
    <property type="entry name" value="Cyt_P450_sf"/>
</dbReference>
<dbReference type="PRINTS" id="PR00385">
    <property type="entry name" value="P450"/>
</dbReference>
<evidence type="ECO:0000256" key="6">
    <source>
        <dbReference type="ARBA" id="ARBA00022723"/>
    </source>
</evidence>
<dbReference type="GO" id="GO:0016705">
    <property type="term" value="F:oxidoreductase activity, acting on paired donors, with incorporation or reduction of molecular oxygen"/>
    <property type="evidence" value="ECO:0007669"/>
    <property type="project" value="InterPro"/>
</dbReference>
<evidence type="ECO:0000256" key="10">
    <source>
        <dbReference type="ARBA" id="ARBA00023004"/>
    </source>
</evidence>
<dbReference type="GO" id="GO:0005506">
    <property type="term" value="F:iron ion binding"/>
    <property type="evidence" value="ECO:0007669"/>
    <property type="project" value="InterPro"/>
</dbReference>
<protein>
    <submittedName>
        <fullName evidence="16">Cytochrome P450 6k1-like 1</fullName>
    </submittedName>
</protein>
<dbReference type="Gene3D" id="1.10.630.10">
    <property type="entry name" value="Cytochrome P450"/>
    <property type="match status" value="1"/>
</dbReference>
<dbReference type="PRINTS" id="PR00463">
    <property type="entry name" value="EP450I"/>
</dbReference>
<comment type="similarity">
    <text evidence="4 14">Belongs to the cytochrome P450 family.</text>
</comment>
<evidence type="ECO:0000256" key="12">
    <source>
        <dbReference type="ARBA" id="ARBA00023136"/>
    </source>
</evidence>
<feature type="region of interest" description="Disordered" evidence="15">
    <location>
        <begin position="257"/>
        <end position="281"/>
    </location>
</feature>
<evidence type="ECO:0000256" key="15">
    <source>
        <dbReference type="SAM" id="MobiDB-lite"/>
    </source>
</evidence>
<evidence type="ECO:0000256" key="4">
    <source>
        <dbReference type="ARBA" id="ARBA00010617"/>
    </source>
</evidence>
<organism evidence="16 17">
    <name type="scientific">Homarus americanus</name>
    <name type="common">American lobster</name>
    <dbReference type="NCBI Taxonomy" id="6706"/>
    <lineage>
        <taxon>Eukaryota</taxon>
        <taxon>Metazoa</taxon>
        <taxon>Ecdysozoa</taxon>
        <taxon>Arthropoda</taxon>
        <taxon>Crustacea</taxon>
        <taxon>Multicrustacea</taxon>
        <taxon>Malacostraca</taxon>
        <taxon>Eumalacostraca</taxon>
        <taxon>Eucarida</taxon>
        <taxon>Decapoda</taxon>
        <taxon>Pleocyemata</taxon>
        <taxon>Astacidea</taxon>
        <taxon>Nephropoidea</taxon>
        <taxon>Nephropidae</taxon>
        <taxon>Homarus</taxon>
    </lineage>
</organism>
<dbReference type="PROSITE" id="PS00086">
    <property type="entry name" value="CYTOCHROME_P450"/>
    <property type="match status" value="1"/>
</dbReference>
<keyword evidence="6 13" id="KW-0479">Metal-binding</keyword>
<feature type="binding site" description="axial binding residue" evidence="13">
    <location>
        <position position="446"/>
    </location>
    <ligand>
        <name>heme</name>
        <dbReference type="ChEBI" id="CHEBI:30413"/>
    </ligand>
    <ligandPart>
        <name>Fe</name>
        <dbReference type="ChEBI" id="CHEBI:18248"/>
    </ligandPart>
</feature>
<evidence type="ECO:0000256" key="8">
    <source>
        <dbReference type="ARBA" id="ARBA00022848"/>
    </source>
</evidence>
<keyword evidence="8" id="KW-0492">Microsome</keyword>
<dbReference type="GO" id="GO:0004497">
    <property type="term" value="F:monooxygenase activity"/>
    <property type="evidence" value="ECO:0007669"/>
    <property type="project" value="UniProtKB-KW"/>
</dbReference>
<comment type="subcellular location">
    <subcellularLocation>
        <location evidence="3">Endoplasmic reticulum membrane</location>
        <topology evidence="3">Peripheral membrane protein</topology>
    </subcellularLocation>
    <subcellularLocation>
        <location evidence="2">Microsome membrane</location>
        <topology evidence="2">Peripheral membrane protein</topology>
    </subcellularLocation>
</comment>
<evidence type="ECO:0000313" key="16">
    <source>
        <dbReference type="EMBL" id="KAG7176759.1"/>
    </source>
</evidence>